<comment type="subcellular location">
    <subcellularLocation>
        <location evidence="1">Membrane</location>
        <topology evidence="1">Multi-pass membrane protein</topology>
    </subcellularLocation>
</comment>
<keyword evidence="5 6" id="KW-0472">Membrane</keyword>
<protein>
    <submittedName>
        <fullName evidence="8">Membrane protein</fullName>
    </submittedName>
</protein>
<feature type="transmembrane region" description="Helical" evidence="6">
    <location>
        <begin position="189"/>
        <end position="208"/>
    </location>
</feature>
<evidence type="ECO:0000259" key="7">
    <source>
        <dbReference type="Pfam" id="PF00892"/>
    </source>
</evidence>
<dbReference type="InterPro" id="IPR037185">
    <property type="entry name" value="EmrE-like"/>
</dbReference>
<evidence type="ECO:0000256" key="4">
    <source>
        <dbReference type="ARBA" id="ARBA00022989"/>
    </source>
</evidence>
<dbReference type="SUPFAM" id="SSF103481">
    <property type="entry name" value="Multidrug resistance efflux transporter EmrE"/>
    <property type="match status" value="2"/>
</dbReference>
<comment type="similarity">
    <text evidence="2">Belongs to the EamA transporter family.</text>
</comment>
<organism evidence="8 9">
    <name type="scientific">Algimonas ampicilliniresistens</name>
    <dbReference type="NCBI Taxonomy" id="1298735"/>
    <lineage>
        <taxon>Bacteria</taxon>
        <taxon>Pseudomonadati</taxon>
        <taxon>Pseudomonadota</taxon>
        <taxon>Alphaproteobacteria</taxon>
        <taxon>Maricaulales</taxon>
        <taxon>Robiginitomaculaceae</taxon>
        <taxon>Algimonas</taxon>
    </lineage>
</organism>
<feature type="transmembrane region" description="Helical" evidence="6">
    <location>
        <begin position="129"/>
        <end position="147"/>
    </location>
</feature>
<comment type="caution">
    <text evidence="8">The sequence shown here is derived from an EMBL/GenBank/DDBJ whole genome shotgun (WGS) entry which is preliminary data.</text>
</comment>
<evidence type="ECO:0000256" key="1">
    <source>
        <dbReference type="ARBA" id="ARBA00004141"/>
    </source>
</evidence>
<feature type="transmembrane region" description="Helical" evidence="6">
    <location>
        <begin position="48"/>
        <end position="68"/>
    </location>
</feature>
<feature type="transmembrane region" description="Helical" evidence="6">
    <location>
        <begin position="254"/>
        <end position="274"/>
    </location>
</feature>
<feature type="transmembrane region" description="Helical" evidence="6">
    <location>
        <begin position="75"/>
        <end position="95"/>
    </location>
</feature>
<feature type="transmembrane region" description="Helical" evidence="6">
    <location>
        <begin position="20"/>
        <end position="36"/>
    </location>
</feature>
<name>A0ABQ5V7M0_9PROT</name>
<evidence type="ECO:0000256" key="6">
    <source>
        <dbReference type="SAM" id="Phobius"/>
    </source>
</evidence>
<dbReference type="EMBL" id="BSNK01000001">
    <property type="protein sequence ID" value="GLQ22655.1"/>
    <property type="molecule type" value="Genomic_DNA"/>
</dbReference>
<feature type="domain" description="EamA" evidence="7">
    <location>
        <begin position="20"/>
        <end position="145"/>
    </location>
</feature>
<dbReference type="Pfam" id="PF00892">
    <property type="entry name" value="EamA"/>
    <property type="match status" value="2"/>
</dbReference>
<keyword evidence="3 6" id="KW-0812">Transmembrane</keyword>
<dbReference type="PANTHER" id="PTHR32322">
    <property type="entry name" value="INNER MEMBRANE TRANSPORTER"/>
    <property type="match status" value="1"/>
</dbReference>
<dbReference type="PANTHER" id="PTHR32322:SF2">
    <property type="entry name" value="EAMA DOMAIN-CONTAINING PROTEIN"/>
    <property type="match status" value="1"/>
</dbReference>
<evidence type="ECO:0000313" key="8">
    <source>
        <dbReference type="EMBL" id="GLQ22655.1"/>
    </source>
</evidence>
<evidence type="ECO:0000313" key="9">
    <source>
        <dbReference type="Proteomes" id="UP001161391"/>
    </source>
</evidence>
<feature type="transmembrane region" description="Helical" evidence="6">
    <location>
        <begin position="153"/>
        <end position="177"/>
    </location>
</feature>
<evidence type="ECO:0000256" key="3">
    <source>
        <dbReference type="ARBA" id="ARBA00022692"/>
    </source>
</evidence>
<feature type="transmembrane region" description="Helical" evidence="6">
    <location>
        <begin position="101"/>
        <end position="122"/>
    </location>
</feature>
<dbReference type="InterPro" id="IPR000620">
    <property type="entry name" value="EamA_dom"/>
</dbReference>
<feature type="domain" description="EamA" evidence="7">
    <location>
        <begin position="160"/>
        <end position="297"/>
    </location>
</feature>
<accession>A0ABQ5V7M0</accession>
<proteinExistence type="inferred from homology"/>
<sequence>MMALLTRSCYRDNMNVRETLVLLMICTIWGLHFSVMRTAIGDFGMPPLFYAAMRMSLVAILMSPFLRWHKGQMRAVFIGGLGFGALNYAFMFPAMGMTTASAAAVAIELYMPFSVLLGVLLLGERIRGWSSLGIALAFLGVIIIAIAGPREAVGPLFIVGLALIACGALSEAFAAIAVKRTKGIKPSQLVAWFAVIGTIILWPLTLVLETNQTAVFAPDLRWMFLAALAYSTLLVSILAHGSYYWLLSRLPIQVVAPSGLLNTVIGVAGGLIILREPLSLGLILGVAVTMSGVGIVIWRSTHRKKIETEMVTPTP</sequence>
<feature type="transmembrane region" description="Helical" evidence="6">
    <location>
        <begin position="280"/>
        <end position="298"/>
    </location>
</feature>
<reference evidence="8" key="2">
    <citation type="submission" date="2023-01" db="EMBL/GenBank/DDBJ databases">
        <title>Draft genome sequence of Algimonas ampicilliniresistens strain NBRC 108219.</title>
        <authorList>
            <person name="Sun Q."/>
            <person name="Mori K."/>
        </authorList>
    </citation>
    <scope>NUCLEOTIDE SEQUENCE</scope>
    <source>
        <strain evidence="8">NBRC 108219</strain>
    </source>
</reference>
<reference evidence="8" key="1">
    <citation type="journal article" date="2014" name="Int. J. Syst. Evol. Microbiol.">
        <title>Complete genome of a new Firmicutes species belonging to the dominant human colonic microbiota ('Ruminococcus bicirculans') reveals two chromosomes and a selective capacity to utilize plant glucans.</title>
        <authorList>
            <consortium name="NISC Comparative Sequencing Program"/>
            <person name="Wegmann U."/>
            <person name="Louis P."/>
            <person name="Goesmann A."/>
            <person name="Henrissat B."/>
            <person name="Duncan S.H."/>
            <person name="Flint H.J."/>
        </authorList>
    </citation>
    <scope>NUCLEOTIDE SEQUENCE</scope>
    <source>
        <strain evidence="8">NBRC 108219</strain>
    </source>
</reference>
<keyword evidence="4 6" id="KW-1133">Transmembrane helix</keyword>
<dbReference type="Proteomes" id="UP001161391">
    <property type="component" value="Unassembled WGS sequence"/>
</dbReference>
<dbReference type="InterPro" id="IPR050638">
    <property type="entry name" value="AA-Vitamin_Transporters"/>
</dbReference>
<gene>
    <name evidence="8" type="ORF">GCM10007853_05290</name>
</gene>
<evidence type="ECO:0000256" key="5">
    <source>
        <dbReference type="ARBA" id="ARBA00023136"/>
    </source>
</evidence>
<feature type="transmembrane region" description="Helical" evidence="6">
    <location>
        <begin position="220"/>
        <end position="247"/>
    </location>
</feature>
<evidence type="ECO:0000256" key="2">
    <source>
        <dbReference type="ARBA" id="ARBA00007362"/>
    </source>
</evidence>
<dbReference type="RefSeq" id="WP_284387216.1">
    <property type="nucleotide sequence ID" value="NZ_BSNK01000001.1"/>
</dbReference>
<keyword evidence="9" id="KW-1185">Reference proteome</keyword>